<name>A0A1J5T6C7_9ZZZZ</name>
<protein>
    <recommendedName>
        <fullName evidence="1">Putative DNA-binding domain-containing protein</fullName>
    </recommendedName>
</protein>
<sequence>MLHDELSHFAQAIVHGHMPSPRIRQAYADYSAETALGVYRNNYRGNLHDALAGAYPVIKQLVGDDFFRFLARQYIEQHPSRSANLHHFGLELAGFIATFEPAKELVYLPDVAALEWACHVAYFADDGDVLDLNALAQVPPERYPDLVLHTHPSCHVVRSHYPIAAIWHAHQPGASEDFHIDLDGGPGYALVSRKDDIVQVSELTEAEAVWLQGIQAGARLGDATVTTLEHYPDFDLQATLLKLVAQNTLANFNLEKTP</sequence>
<evidence type="ECO:0000313" key="2">
    <source>
        <dbReference type="EMBL" id="OIR11853.1"/>
    </source>
</evidence>
<evidence type="ECO:0000259" key="1">
    <source>
        <dbReference type="Pfam" id="PF09836"/>
    </source>
</evidence>
<gene>
    <name evidence="2" type="ORF">GALL_67100</name>
</gene>
<proteinExistence type="predicted"/>
<dbReference type="EMBL" id="MLJW01000019">
    <property type="protein sequence ID" value="OIR11853.1"/>
    <property type="molecule type" value="Genomic_DNA"/>
</dbReference>
<organism evidence="2">
    <name type="scientific">mine drainage metagenome</name>
    <dbReference type="NCBI Taxonomy" id="410659"/>
    <lineage>
        <taxon>unclassified sequences</taxon>
        <taxon>metagenomes</taxon>
        <taxon>ecological metagenomes</taxon>
    </lineage>
</organism>
<dbReference type="InterPro" id="IPR018640">
    <property type="entry name" value="DUF2063"/>
</dbReference>
<feature type="domain" description="Putative DNA-binding" evidence="1">
    <location>
        <begin position="8"/>
        <end position="96"/>
    </location>
</feature>
<dbReference type="Gene3D" id="1.10.150.690">
    <property type="entry name" value="DUF2063"/>
    <property type="match status" value="1"/>
</dbReference>
<dbReference type="InterPro" id="IPR044922">
    <property type="entry name" value="DUF2063_N_sf"/>
</dbReference>
<dbReference type="Pfam" id="PF09836">
    <property type="entry name" value="DUF2063"/>
    <property type="match status" value="1"/>
</dbReference>
<reference evidence="2" key="1">
    <citation type="submission" date="2016-10" db="EMBL/GenBank/DDBJ databases">
        <title>Sequence of Gallionella enrichment culture.</title>
        <authorList>
            <person name="Poehlein A."/>
            <person name="Muehling M."/>
            <person name="Daniel R."/>
        </authorList>
    </citation>
    <scope>NUCLEOTIDE SEQUENCE</scope>
</reference>
<accession>A0A1J5T6C7</accession>
<comment type="caution">
    <text evidence="2">The sequence shown here is derived from an EMBL/GenBank/DDBJ whole genome shotgun (WGS) entry which is preliminary data.</text>
</comment>
<dbReference type="AlphaFoldDB" id="A0A1J5T6C7"/>